<name>A0A4R2J7G6_9ACTN</name>
<keyword evidence="1" id="KW-0812">Transmembrane</keyword>
<dbReference type="Proteomes" id="UP000295573">
    <property type="component" value="Unassembled WGS sequence"/>
</dbReference>
<sequence>MSKTLQRRHGRWLTFPLVVFALSMLTAVVAVTADAYWPGSGDGSAAGTAGEALSITMTAGTATTQLSPGGTAGVALTISNPNLFGVRITELSLDTGAGTGGFAVDTAHAGCGVSTLSYTRQTNGGAGWTIPAKVGAVNGSLPLNLPAALTMAAAAANACQGAGFTVFLLAG</sequence>
<dbReference type="EMBL" id="SLWR01000001">
    <property type="protein sequence ID" value="TCO51095.1"/>
    <property type="molecule type" value="Genomic_DNA"/>
</dbReference>
<accession>A0A4R2J7G6</accession>
<proteinExistence type="predicted"/>
<feature type="transmembrane region" description="Helical" evidence="1">
    <location>
        <begin position="12"/>
        <end position="33"/>
    </location>
</feature>
<dbReference type="RefSeq" id="WP_199236729.1">
    <property type="nucleotide sequence ID" value="NZ_SLWR01000001.1"/>
</dbReference>
<keyword evidence="1" id="KW-1133">Transmembrane helix</keyword>
<comment type="caution">
    <text evidence="2">The sequence shown here is derived from an EMBL/GenBank/DDBJ whole genome shotgun (WGS) entry which is preliminary data.</text>
</comment>
<dbReference type="AlphaFoldDB" id="A0A4R2J7G6"/>
<evidence type="ECO:0000256" key="1">
    <source>
        <dbReference type="SAM" id="Phobius"/>
    </source>
</evidence>
<feature type="transmembrane region" description="Helical" evidence="1">
    <location>
        <begin position="147"/>
        <end position="170"/>
    </location>
</feature>
<evidence type="ECO:0000313" key="3">
    <source>
        <dbReference type="Proteomes" id="UP000295573"/>
    </source>
</evidence>
<keyword evidence="3" id="KW-1185">Reference proteome</keyword>
<evidence type="ECO:0000313" key="2">
    <source>
        <dbReference type="EMBL" id="TCO51095.1"/>
    </source>
</evidence>
<protein>
    <submittedName>
        <fullName evidence="2">Uncharacterized protein</fullName>
    </submittedName>
</protein>
<reference evidence="2 3" key="1">
    <citation type="journal article" date="2015" name="Stand. Genomic Sci.">
        <title>Genomic Encyclopedia of Bacterial and Archaeal Type Strains, Phase III: the genomes of soil and plant-associated and newly described type strains.</title>
        <authorList>
            <person name="Whitman W.B."/>
            <person name="Woyke T."/>
            <person name="Klenk H.P."/>
            <person name="Zhou Y."/>
            <person name="Lilburn T.G."/>
            <person name="Beck B.J."/>
            <person name="De Vos P."/>
            <person name="Vandamme P."/>
            <person name="Eisen J.A."/>
            <person name="Garrity G."/>
            <person name="Hugenholtz P."/>
            <person name="Kyrpides N.C."/>
        </authorList>
    </citation>
    <scope>NUCLEOTIDE SEQUENCE [LARGE SCALE GENOMIC DNA]</scope>
    <source>
        <strain evidence="2 3">VKM Ac-2541</strain>
    </source>
</reference>
<organism evidence="2 3">
    <name type="scientific">Kribbella antiqua</name>
    <dbReference type="NCBI Taxonomy" id="2512217"/>
    <lineage>
        <taxon>Bacteria</taxon>
        <taxon>Bacillati</taxon>
        <taxon>Actinomycetota</taxon>
        <taxon>Actinomycetes</taxon>
        <taxon>Propionibacteriales</taxon>
        <taxon>Kribbellaceae</taxon>
        <taxon>Kribbella</taxon>
    </lineage>
</organism>
<gene>
    <name evidence="2" type="ORF">EV646_10177</name>
</gene>
<keyword evidence="1" id="KW-0472">Membrane</keyword>